<reference evidence="5" key="1">
    <citation type="submission" date="2020-08" db="EMBL/GenBank/DDBJ databases">
        <title>Multicomponent nature underlies the extraordinary mechanical properties of spider dragline silk.</title>
        <authorList>
            <person name="Kono N."/>
            <person name="Nakamura H."/>
            <person name="Mori M."/>
            <person name="Yoshida Y."/>
            <person name="Ohtoshi R."/>
            <person name="Malay A.D."/>
            <person name="Moran D.A.P."/>
            <person name="Tomita M."/>
            <person name="Numata K."/>
            <person name="Arakawa K."/>
        </authorList>
    </citation>
    <scope>NUCLEOTIDE SEQUENCE</scope>
</reference>
<protein>
    <submittedName>
        <fullName evidence="5">Sucrase-isomaltase, intestinal</fullName>
    </submittedName>
</protein>
<evidence type="ECO:0000256" key="3">
    <source>
        <dbReference type="SAM" id="Phobius"/>
    </source>
</evidence>
<evidence type="ECO:0000313" key="6">
    <source>
        <dbReference type="Proteomes" id="UP000887013"/>
    </source>
</evidence>
<sequence>MTNTHTPVPQKMVPNCKKRTCCSGQKLVTYSCKVWSMVIICLILIAAAAALLYVLLSKKTGSRPENILTLSKQSDWFPDCPSGLLNLEERFDCYPDDPSVGRTSCEARGCCYVDQQYSDTETDSNGTTETSDRMPKCVYPKNYGYVSLGKTTPIFNGFVLPLQRVPAPSRYGDDIQVAHMKVEMQTTYRLRIKVSCFLF</sequence>
<dbReference type="PROSITE" id="PS51448">
    <property type="entry name" value="P_TREFOIL_2"/>
    <property type="match status" value="1"/>
</dbReference>
<dbReference type="Pfam" id="PF00088">
    <property type="entry name" value="Trefoil"/>
    <property type="match status" value="1"/>
</dbReference>
<dbReference type="AlphaFoldDB" id="A0A8X6MWV7"/>
<keyword evidence="1" id="KW-1015">Disulfide bond</keyword>
<evidence type="ECO:0000259" key="4">
    <source>
        <dbReference type="PROSITE" id="PS51448"/>
    </source>
</evidence>
<dbReference type="EMBL" id="BMAW01051646">
    <property type="protein sequence ID" value="GFS81670.1"/>
    <property type="molecule type" value="Genomic_DNA"/>
</dbReference>
<accession>A0A8X6MWV7</accession>
<dbReference type="CDD" id="cd00111">
    <property type="entry name" value="Trefoil"/>
    <property type="match status" value="1"/>
</dbReference>
<feature type="domain" description="P-type" evidence="4">
    <location>
        <begin position="78"/>
        <end position="141"/>
    </location>
</feature>
<evidence type="ECO:0000313" key="5">
    <source>
        <dbReference type="EMBL" id="GFS81670.1"/>
    </source>
</evidence>
<dbReference type="InterPro" id="IPR000519">
    <property type="entry name" value="P_trefoil_dom"/>
</dbReference>
<keyword evidence="3" id="KW-0812">Transmembrane</keyword>
<proteinExistence type="predicted"/>
<evidence type="ECO:0000256" key="1">
    <source>
        <dbReference type="ARBA" id="ARBA00023157"/>
    </source>
</evidence>
<keyword evidence="3" id="KW-0472">Membrane</keyword>
<name>A0A8X6MWV7_NEPPI</name>
<keyword evidence="6" id="KW-1185">Reference proteome</keyword>
<comment type="caution">
    <text evidence="2">Lacks conserved residue(s) required for the propagation of feature annotation.</text>
</comment>
<dbReference type="OrthoDB" id="5839090at2759"/>
<comment type="caution">
    <text evidence="5">The sequence shown here is derived from an EMBL/GenBank/DDBJ whole genome shotgun (WGS) entry which is preliminary data.</text>
</comment>
<gene>
    <name evidence="5" type="primary">SI_0</name>
    <name evidence="5" type="ORF">NPIL_253751</name>
</gene>
<feature type="transmembrane region" description="Helical" evidence="3">
    <location>
        <begin position="34"/>
        <end position="56"/>
    </location>
</feature>
<dbReference type="Gene3D" id="4.10.110.10">
    <property type="entry name" value="Spasmolytic Protein, domain 1"/>
    <property type="match status" value="1"/>
</dbReference>
<dbReference type="SUPFAM" id="SSF57492">
    <property type="entry name" value="Trefoil"/>
    <property type="match status" value="1"/>
</dbReference>
<dbReference type="Proteomes" id="UP000887013">
    <property type="component" value="Unassembled WGS sequence"/>
</dbReference>
<evidence type="ECO:0000256" key="2">
    <source>
        <dbReference type="PROSITE-ProRule" id="PRU00779"/>
    </source>
</evidence>
<keyword evidence="3" id="KW-1133">Transmembrane helix</keyword>
<dbReference type="InterPro" id="IPR044913">
    <property type="entry name" value="P_trefoil_dom_sf"/>
</dbReference>
<organism evidence="5 6">
    <name type="scientific">Nephila pilipes</name>
    <name type="common">Giant wood spider</name>
    <name type="synonym">Nephila maculata</name>
    <dbReference type="NCBI Taxonomy" id="299642"/>
    <lineage>
        <taxon>Eukaryota</taxon>
        <taxon>Metazoa</taxon>
        <taxon>Ecdysozoa</taxon>
        <taxon>Arthropoda</taxon>
        <taxon>Chelicerata</taxon>
        <taxon>Arachnida</taxon>
        <taxon>Araneae</taxon>
        <taxon>Araneomorphae</taxon>
        <taxon>Entelegynae</taxon>
        <taxon>Araneoidea</taxon>
        <taxon>Nephilidae</taxon>
        <taxon>Nephila</taxon>
    </lineage>
</organism>